<dbReference type="PRINTS" id="PR00038">
    <property type="entry name" value="HTHLUXR"/>
</dbReference>
<gene>
    <name evidence="5" type="primary">nreC_1</name>
    <name evidence="5" type="ORF">RTCCBAU85039_3669</name>
    <name evidence="6" type="ORF">SAMN05216228_101540</name>
</gene>
<keyword evidence="8" id="KW-1185">Reference proteome</keyword>
<name>A0A1H8NQN5_9HYPH</name>
<dbReference type="InterPro" id="IPR000792">
    <property type="entry name" value="Tscrpt_reg_LuxR_C"/>
</dbReference>
<evidence type="ECO:0000313" key="5">
    <source>
        <dbReference type="EMBL" id="SEI00850.1"/>
    </source>
</evidence>
<sequence>MGTKRIRVSVVCTSGELSEKIRSGVCIDHGMCFVDAKRASESLHEFVARTLPAVVICEIATSADIGIGNALRRVASTEAEYPFNLIYAVSHSSVNLIQDVYVDGVSSVIFTSDDGKDIYTAISRVAAGQHHISPAVFRCLPDLHIRSFYSLLNGATLTPSRLPEGSLSAREELVLKLIAYGFSTKEIAAEMRLSTKTVETYKSRGSDKLSLSTRASIVKYGALRGWFNIYQH</sequence>
<evidence type="ECO:0000259" key="4">
    <source>
        <dbReference type="PROSITE" id="PS50043"/>
    </source>
</evidence>
<evidence type="ECO:0000256" key="1">
    <source>
        <dbReference type="ARBA" id="ARBA00023015"/>
    </source>
</evidence>
<reference evidence="7" key="1">
    <citation type="submission" date="2016-10" db="EMBL/GenBank/DDBJ databases">
        <authorList>
            <person name="Wibberg D."/>
        </authorList>
    </citation>
    <scope>NUCLEOTIDE SEQUENCE [LARGE SCALE GENOMIC DNA]</scope>
</reference>
<dbReference type="PROSITE" id="PS50043">
    <property type="entry name" value="HTH_LUXR_2"/>
    <property type="match status" value="1"/>
</dbReference>
<dbReference type="PANTHER" id="PTHR44688">
    <property type="entry name" value="DNA-BINDING TRANSCRIPTIONAL ACTIVATOR DEVR_DOSR"/>
    <property type="match status" value="1"/>
</dbReference>
<dbReference type="Gene3D" id="3.40.50.2300">
    <property type="match status" value="1"/>
</dbReference>
<dbReference type="AlphaFoldDB" id="A0A1H8NQN5"/>
<evidence type="ECO:0000313" key="6">
    <source>
        <dbReference type="EMBL" id="SEO31932.1"/>
    </source>
</evidence>
<dbReference type="RefSeq" id="WP_143147499.1">
    <property type="nucleotide sequence ID" value="NZ_FNXB01000018.1"/>
</dbReference>
<evidence type="ECO:0000256" key="2">
    <source>
        <dbReference type="ARBA" id="ARBA00023125"/>
    </source>
</evidence>
<dbReference type="OrthoDB" id="9814495at2"/>
<protein>
    <submittedName>
        <fullName evidence="6">DNA-binding response regulator, NarL/FixJ family, contains REC and HTH domains</fullName>
    </submittedName>
    <submittedName>
        <fullName evidence="5">Nitrogen regulation protein C</fullName>
    </submittedName>
</protein>
<dbReference type="GO" id="GO:0003677">
    <property type="term" value="F:DNA binding"/>
    <property type="evidence" value="ECO:0007669"/>
    <property type="project" value="UniProtKB-KW"/>
</dbReference>
<dbReference type="Proteomes" id="UP000183063">
    <property type="component" value="Unassembled WGS sequence"/>
</dbReference>
<reference evidence="5" key="2">
    <citation type="submission" date="2016-10" db="EMBL/GenBank/DDBJ databases">
        <authorList>
            <person name="de Groot N.N."/>
        </authorList>
    </citation>
    <scope>NUCLEOTIDE SEQUENCE [LARGE SCALE GENOMIC DNA]</scope>
    <source>
        <strain evidence="5">CCBAU85039</strain>
    </source>
</reference>
<accession>A0A1H8NQN5</accession>
<dbReference type="CDD" id="cd06170">
    <property type="entry name" value="LuxR_C_like"/>
    <property type="match status" value="1"/>
</dbReference>
<dbReference type="InterPro" id="IPR016032">
    <property type="entry name" value="Sig_transdc_resp-reg_C-effctor"/>
</dbReference>
<feature type="domain" description="HTH luxR-type" evidence="4">
    <location>
        <begin position="160"/>
        <end position="225"/>
    </location>
</feature>
<dbReference type="EMBL" id="FOCV01000015">
    <property type="protein sequence ID" value="SEO31932.1"/>
    <property type="molecule type" value="Genomic_DNA"/>
</dbReference>
<dbReference type="Pfam" id="PF00196">
    <property type="entry name" value="GerE"/>
    <property type="match status" value="1"/>
</dbReference>
<keyword evidence="2 6" id="KW-0238">DNA-binding</keyword>
<dbReference type="STRING" id="501024.RTCCBAU85039_3669"/>
<keyword evidence="1" id="KW-0805">Transcription regulation</keyword>
<dbReference type="EMBL" id="FNXB01000018">
    <property type="protein sequence ID" value="SEI00850.1"/>
    <property type="molecule type" value="Genomic_DNA"/>
</dbReference>
<evidence type="ECO:0000313" key="7">
    <source>
        <dbReference type="Proteomes" id="UP000183063"/>
    </source>
</evidence>
<organism evidence="5 7">
    <name type="scientific">Rhizobium tibeticum</name>
    <dbReference type="NCBI Taxonomy" id="501024"/>
    <lineage>
        <taxon>Bacteria</taxon>
        <taxon>Pseudomonadati</taxon>
        <taxon>Pseudomonadota</taxon>
        <taxon>Alphaproteobacteria</taxon>
        <taxon>Hyphomicrobiales</taxon>
        <taxon>Rhizobiaceae</taxon>
        <taxon>Rhizobium/Agrobacterium group</taxon>
        <taxon>Rhizobium</taxon>
    </lineage>
</organism>
<dbReference type="SMART" id="SM00421">
    <property type="entry name" value="HTH_LUXR"/>
    <property type="match status" value="1"/>
</dbReference>
<reference evidence="6 8" key="3">
    <citation type="submission" date="2016-10" db="EMBL/GenBank/DDBJ databases">
        <authorList>
            <person name="Varghese N."/>
            <person name="Submissions S."/>
        </authorList>
    </citation>
    <scope>NUCLEOTIDE SEQUENCE [LARGE SCALE GENOMIC DNA]</scope>
    <source>
        <strain evidence="6 8">CGMCC 1.7071</strain>
    </source>
</reference>
<dbReference type="PANTHER" id="PTHR44688:SF16">
    <property type="entry name" value="DNA-BINDING TRANSCRIPTIONAL ACTIVATOR DEVR_DOSR"/>
    <property type="match status" value="1"/>
</dbReference>
<dbReference type="GO" id="GO:0006355">
    <property type="term" value="P:regulation of DNA-templated transcription"/>
    <property type="evidence" value="ECO:0007669"/>
    <property type="project" value="InterPro"/>
</dbReference>
<dbReference type="Proteomes" id="UP000198939">
    <property type="component" value="Unassembled WGS sequence"/>
</dbReference>
<evidence type="ECO:0000256" key="3">
    <source>
        <dbReference type="ARBA" id="ARBA00023163"/>
    </source>
</evidence>
<dbReference type="SUPFAM" id="SSF46894">
    <property type="entry name" value="C-terminal effector domain of the bipartite response regulators"/>
    <property type="match status" value="1"/>
</dbReference>
<keyword evidence="3" id="KW-0804">Transcription</keyword>
<evidence type="ECO:0000313" key="8">
    <source>
        <dbReference type="Proteomes" id="UP000198939"/>
    </source>
</evidence>
<proteinExistence type="predicted"/>